<gene>
    <name evidence="8" type="ORF">PGLA2088_LOCUS2012</name>
</gene>
<dbReference type="PANTHER" id="PTHR12058">
    <property type="entry name" value="ARP2/3 COMPLEX 34 KDA SUBUNIT"/>
    <property type="match status" value="1"/>
</dbReference>
<comment type="similarity">
    <text evidence="2 6">Belongs to the ARPC2 family.</text>
</comment>
<organism evidence="8 9">
    <name type="scientific">Polarella glacialis</name>
    <name type="common">Dinoflagellate</name>
    <dbReference type="NCBI Taxonomy" id="89957"/>
    <lineage>
        <taxon>Eukaryota</taxon>
        <taxon>Sar</taxon>
        <taxon>Alveolata</taxon>
        <taxon>Dinophyceae</taxon>
        <taxon>Suessiales</taxon>
        <taxon>Suessiaceae</taxon>
        <taxon>Polarella</taxon>
    </lineage>
</organism>
<accession>A0A813HQU1</accession>
<dbReference type="GO" id="GO:0030041">
    <property type="term" value="P:actin filament polymerization"/>
    <property type="evidence" value="ECO:0007669"/>
    <property type="project" value="InterPro"/>
</dbReference>
<evidence type="ECO:0000256" key="2">
    <source>
        <dbReference type="ARBA" id="ARBA00007192"/>
    </source>
</evidence>
<protein>
    <recommendedName>
        <fullName evidence="6">Arp2/3 complex 34 kDa subunit</fullName>
    </recommendedName>
</protein>
<evidence type="ECO:0000256" key="1">
    <source>
        <dbReference type="ARBA" id="ARBA00004245"/>
    </source>
</evidence>
<evidence type="ECO:0000256" key="4">
    <source>
        <dbReference type="ARBA" id="ARBA00023203"/>
    </source>
</evidence>
<dbReference type="GO" id="GO:0005200">
    <property type="term" value="F:structural constituent of cytoskeleton"/>
    <property type="evidence" value="ECO:0007669"/>
    <property type="project" value="TreeGrafter"/>
</dbReference>
<comment type="subcellular location">
    <subcellularLocation>
        <location evidence="1 6">Cytoplasm</location>
        <location evidence="1 6">Cytoskeleton</location>
    </subcellularLocation>
</comment>
<proteinExistence type="inferred from homology"/>
<reference evidence="8" key="1">
    <citation type="submission" date="2021-02" db="EMBL/GenBank/DDBJ databases">
        <authorList>
            <person name="Dougan E. K."/>
            <person name="Rhodes N."/>
            <person name="Thang M."/>
            <person name="Chan C."/>
        </authorList>
    </citation>
    <scope>NUCLEOTIDE SEQUENCE</scope>
</reference>
<evidence type="ECO:0000313" key="9">
    <source>
        <dbReference type="Proteomes" id="UP000626109"/>
    </source>
</evidence>
<sequence>VDVALGRAFCQEFAETKMKATEFSLPCSFSESKNPPEEIRGLALNAAAPNVGFLTLTLSDQHVVGASQERLLALAGPVMTFRNFFNFHLKNTKSFLHSRLRKRLDSWQQQLNRARRKRAQEKRRLISGKEFVPPSRVGAA</sequence>
<dbReference type="GO" id="GO:0005885">
    <property type="term" value="C:Arp2/3 protein complex"/>
    <property type="evidence" value="ECO:0007669"/>
    <property type="project" value="InterPro"/>
</dbReference>
<evidence type="ECO:0000256" key="6">
    <source>
        <dbReference type="RuleBase" id="RU364015"/>
    </source>
</evidence>
<feature type="non-terminal residue" evidence="8">
    <location>
        <position position="1"/>
    </location>
</feature>
<dbReference type="GO" id="GO:0051015">
    <property type="term" value="F:actin filament binding"/>
    <property type="evidence" value="ECO:0007669"/>
    <property type="project" value="TreeGrafter"/>
</dbReference>
<dbReference type="Proteomes" id="UP000626109">
    <property type="component" value="Unassembled WGS sequence"/>
</dbReference>
<evidence type="ECO:0000256" key="7">
    <source>
        <dbReference type="SAM" id="MobiDB-lite"/>
    </source>
</evidence>
<dbReference type="SUPFAM" id="SSF69645">
    <property type="entry name" value="Arp2/3 complex subunits"/>
    <property type="match status" value="1"/>
</dbReference>
<dbReference type="Gene3D" id="3.30.1460.20">
    <property type="match status" value="1"/>
</dbReference>
<keyword evidence="5 6" id="KW-0206">Cytoskeleton</keyword>
<keyword evidence="3 6" id="KW-0963">Cytoplasm</keyword>
<dbReference type="EMBL" id="CAJNNW010001614">
    <property type="protein sequence ID" value="CAE8639894.1"/>
    <property type="molecule type" value="Genomic_DNA"/>
</dbReference>
<dbReference type="Pfam" id="PF04045">
    <property type="entry name" value="P34-Arc"/>
    <property type="match status" value="1"/>
</dbReference>
<comment type="subunit">
    <text evidence="6">Component of the Arp2/3 complex.</text>
</comment>
<keyword evidence="4 6" id="KW-0009">Actin-binding</keyword>
<evidence type="ECO:0000256" key="3">
    <source>
        <dbReference type="ARBA" id="ARBA00022490"/>
    </source>
</evidence>
<dbReference type="GO" id="GO:0034314">
    <property type="term" value="P:Arp2/3 complex-mediated actin nucleation"/>
    <property type="evidence" value="ECO:0007669"/>
    <property type="project" value="InterPro"/>
</dbReference>
<name>A0A813HQU1_POLGL</name>
<dbReference type="PANTHER" id="PTHR12058:SF0">
    <property type="entry name" value="ACTIN-RELATED PROTEIN 2_3 COMPLEX SUBUNIT 2"/>
    <property type="match status" value="1"/>
</dbReference>
<dbReference type="InterPro" id="IPR034666">
    <property type="entry name" value="ARPC2/4"/>
</dbReference>
<comment type="caution">
    <text evidence="8">The sequence shown here is derived from an EMBL/GenBank/DDBJ whole genome shotgun (WGS) entry which is preliminary data.</text>
</comment>
<dbReference type="InterPro" id="IPR007188">
    <property type="entry name" value="ARPC2"/>
</dbReference>
<comment type="function">
    <text evidence="6">Functions as actin-binding component of the Arp2/3 complex which is involved in regulation of actin polymerization and together with an activating nucleation-promoting factor (NPF) mediates the formation of branched actin networks.</text>
</comment>
<feature type="region of interest" description="Disordered" evidence="7">
    <location>
        <begin position="115"/>
        <end position="140"/>
    </location>
</feature>
<evidence type="ECO:0000313" key="8">
    <source>
        <dbReference type="EMBL" id="CAE8639894.1"/>
    </source>
</evidence>
<evidence type="ECO:0000256" key="5">
    <source>
        <dbReference type="ARBA" id="ARBA00023212"/>
    </source>
</evidence>
<dbReference type="AlphaFoldDB" id="A0A813HQU1"/>